<organism evidence="1">
    <name type="scientific">hydrothermal vent metagenome</name>
    <dbReference type="NCBI Taxonomy" id="652676"/>
    <lineage>
        <taxon>unclassified sequences</taxon>
        <taxon>metagenomes</taxon>
        <taxon>ecological metagenomes</taxon>
    </lineage>
</organism>
<sequence>MEDFGVAIADESFDFSPRIGGLLLVQHGAQDDNKFVVAQRLLLEF</sequence>
<protein>
    <submittedName>
        <fullName evidence="1">Uncharacterized protein</fullName>
    </submittedName>
</protein>
<dbReference type="AlphaFoldDB" id="A0A170QAF1"/>
<accession>A0A170QAF1</accession>
<dbReference type="EMBL" id="FAXA01000320">
    <property type="protein sequence ID" value="CUV02843.1"/>
    <property type="molecule type" value="Genomic_DNA"/>
</dbReference>
<evidence type="ECO:0000313" key="1">
    <source>
        <dbReference type="EMBL" id="CUV02843.1"/>
    </source>
</evidence>
<gene>
    <name evidence="1" type="ORF">MGWOODY_Clf2966</name>
</gene>
<proteinExistence type="predicted"/>
<name>A0A170QAF1_9ZZZZ</name>
<reference evidence="1" key="1">
    <citation type="submission" date="2015-10" db="EMBL/GenBank/DDBJ databases">
        <authorList>
            <person name="Gilbert D.G."/>
        </authorList>
    </citation>
    <scope>NUCLEOTIDE SEQUENCE</scope>
</reference>